<dbReference type="Proteomes" id="UP000808761">
    <property type="component" value="Unassembled WGS sequence"/>
</dbReference>
<accession>A0A9D6UKA7</accession>
<dbReference type="EMBL" id="JACRKR010000003">
    <property type="protein sequence ID" value="MBI5078398.1"/>
    <property type="molecule type" value="Genomic_DNA"/>
</dbReference>
<comment type="caution">
    <text evidence="1">The sequence shown here is derived from an EMBL/GenBank/DDBJ whole genome shotgun (WGS) entry which is preliminary data.</text>
</comment>
<reference evidence="1" key="1">
    <citation type="submission" date="2020-07" db="EMBL/GenBank/DDBJ databases">
        <title>Huge and variable diversity of episymbiotic CPR bacteria and DPANN archaea in groundwater ecosystems.</title>
        <authorList>
            <person name="He C.Y."/>
            <person name="Keren R."/>
            <person name="Whittaker M."/>
            <person name="Farag I.F."/>
            <person name="Doudna J."/>
            <person name="Cate J.H.D."/>
            <person name="Banfield J.F."/>
        </authorList>
    </citation>
    <scope>NUCLEOTIDE SEQUENCE</scope>
    <source>
        <strain evidence="1">NC_groundwater_1860_Pr3_B-0.1um_51_7</strain>
    </source>
</reference>
<organism evidence="1 2">
    <name type="scientific">Candidatus Saganbacteria bacterium</name>
    <dbReference type="NCBI Taxonomy" id="2575572"/>
    <lineage>
        <taxon>Bacteria</taxon>
        <taxon>Bacillati</taxon>
        <taxon>Saganbacteria</taxon>
    </lineage>
</organism>
<evidence type="ECO:0000313" key="2">
    <source>
        <dbReference type="Proteomes" id="UP000808761"/>
    </source>
</evidence>
<name>A0A9D6UKA7_UNCSA</name>
<dbReference type="Gene3D" id="2.40.160.60">
    <property type="entry name" value="Outer membrane protein transport protein (OMPP1/FadL/TodX)"/>
    <property type="match status" value="1"/>
</dbReference>
<sequence>MGKAYTGLADDASAIFTNPAGLARNNSLNIISMSGSLLSDVNYVLLGASDNSRLGKFGVGYINASVAGTPLMVSTGSGSTAAISQVGVADYSSSLFSLSYGSRLSRFLKAGKGNNFAMGLSLKYFLQGFSASWNAAASDEKKKNLQDAMGNGVDADLGFLWEFNPWLTLGLTFQNFLPYSLGGKFTWQKNAITEGIPMVIRVGALATQESSGQRFNFSLDYESGTGQNKPSTLHAGVEYWPLELIALRAGIDQKPKATEAGIGVDNNFTAGVGLVLSSFTFDYAYHQFGDLPENATHFFSIG</sequence>
<dbReference type="AlphaFoldDB" id="A0A9D6UKA7"/>
<protein>
    <recommendedName>
        <fullName evidence="3">PorV/PorQ family protein</fullName>
    </recommendedName>
</protein>
<gene>
    <name evidence="1" type="ORF">HZB08_00030</name>
</gene>
<proteinExistence type="predicted"/>
<dbReference type="SUPFAM" id="SSF56935">
    <property type="entry name" value="Porins"/>
    <property type="match status" value="1"/>
</dbReference>
<evidence type="ECO:0008006" key="3">
    <source>
        <dbReference type="Google" id="ProtNLM"/>
    </source>
</evidence>
<evidence type="ECO:0000313" key="1">
    <source>
        <dbReference type="EMBL" id="MBI5078398.1"/>
    </source>
</evidence>